<dbReference type="EMBL" id="FWWR01000009">
    <property type="protein sequence ID" value="SMB83494.1"/>
    <property type="molecule type" value="Genomic_DNA"/>
</dbReference>
<feature type="transmembrane region" description="Helical" evidence="9">
    <location>
        <begin position="85"/>
        <end position="103"/>
    </location>
</feature>
<comment type="caution">
    <text evidence="9">Lacks conserved residue(s) required for the propagation of feature annotation.</text>
</comment>
<evidence type="ECO:0000256" key="6">
    <source>
        <dbReference type="ARBA" id="ARBA00022801"/>
    </source>
</evidence>
<comment type="pathway">
    <text evidence="9">Protein modification; lipoprotein biosynthesis (signal peptide cleavage).</text>
</comment>
<reference evidence="13" key="1">
    <citation type="submission" date="2017-04" db="EMBL/GenBank/DDBJ databases">
        <authorList>
            <person name="Varghese N."/>
            <person name="Submissions S."/>
        </authorList>
    </citation>
    <scope>NUCLEOTIDE SEQUENCE [LARGE SCALE GENOMIC DNA]</scope>
    <source>
        <strain evidence="13">DSM 20463</strain>
    </source>
</reference>
<feature type="active site" evidence="9">
    <location>
        <position position="130"/>
    </location>
</feature>
<dbReference type="GO" id="GO:0005886">
    <property type="term" value="C:plasma membrane"/>
    <property type="evidence" value="ECO:0007669"/>
    <property type="project" value="UniProtKB-SubCell"/>
</dbReference>
<dbReference type="PROSITE" id="PS00855">
    <property type="entry name" value="SPASE_II"/>
    <property type="match status" value="1"/>
</dbReference>
<evidence type="ECO:0000256" key="11">
    <source>
        <dbReference type="RuleBase" id="RU004181"/>
    </source>
</evidence>
<protein>
    <recommendedName>
        <fullName evidence="9">Lipoprotein signal peptidase</fullName>
        <ecNumber evidence="9">3.4.23.36</ecNumber>
    </recommendedName>
    <alternativeName>
        <fullName evidence="9">Prolipoprotein signal peptidase</fullName>
    </alternativeName>
    <alternativeName>
        <fullName evidence="9">Signal peptidase II</fullName>
        <shortName evidence="9">SPase II</shortName>
    </alternativeName>
</protein>
<gene>
    <name evidence="9" type="primary">lspA</name>
    <name evidence="12" type="ORF">SAMN00017477_0571</name>
</gene>
<evidence type="ECO:0000256" key="7">
    <source>
        <dbReference type="ARBA" id="ARBA00022989"/>
    </source>
</evidence>
<keyword evidence="7 9" id="KW-1133">Transmembrane helix</keyword>
<dbReference type="STRING" id="573058.SAMN00017477_0571"/>
<comment type="similarity">
    <text evidence="1 9 11">Belongs to the peptidase A8 family.</text>
</comment>
<dbReference type="GO" id="GO:0004190">
    <property type="term" value="F:aspartic-type endopeptidase activity"/>
    <property type="evidence" value="ECO:0007669"/>
    <property type="project" value="UniProtKB-UniRule"/>
</dbReference>
<comment type="function">
    <text evidence="9 10">This protein specifically catalyzes the removal of signal peptides from prolipoproteins.</text>
</comment>
<dbReference type="OrthoDB" id="9810259at2"/>
<evidence type="ECO:0000313" key="12">
    <source>
        <dbReference type="EMBL" id="SMB83494.1"/>
    </source>
</evidence>
<dbReference type="RefSeq" id="WP_084230237.1">
    <property type="nucleotide sequence ID" value="NZ_FWWR01000009.1"/>
</dbReference>
<sequence length="158" mass="17724">MAVILFAMLLIVIDQLSKYLVVLNLKGQPPKVIIDNFLNFYYLENRGAAFGILQNKSLLFTIITIVVIIVLLSVLFKDYHKNTKALNLAIGLILGGSIGNFIDRMRLGYVVDFISTNIFGYEFAVFNLADSFIVVGTIIFIIMVLLFDNPGKKRNVSK</sequence>
<dbReference type="HAMAP" id="MF_00161">
    <property type="entry name" value="LspA"/>
    <property type="match status" value="1"/>
</dbReference>
<evidence type="ECO:0000256" key="3">
    <source>
        <dbReference type="ARBA" id="ARBA00022670"/>
    </source>
</evidence>
<proteinExistence type="inferred from homology"/>
<keyword evidence="6 9" id="KW-0378">Hydrolase</keyword>
<evidence type="ECO:0000256" key="4">
    <source>
        <dbReference type="ARBA" id="ARBA00022692"/>
    </source>
</evidence>
<evidence type="ECO:0000256" key="9">
    <source>
        <dbReference type="HAMAP-Rule" id="MF_00161"/>
    </source>
</evidence>
<feature type="active site" evidence="9">
    <location>
        <position position="112"/>
    </location>
</feature>
<feature type="transmembrane region" description="Helical" evidence="9">
    <location>
        <begin position="123"/>
        <end position="147"/>
    </location>
</feature>
<keyword evidence="4 9" id="KW-0812">Transmembrane</keyword>
<dbReference type="PANTHER" id="PTHR33695">
    <property type="entry name" value="LIPOPROTEIN SIGNAL PEPTIDASE"/>
    <property type="match status" value="1"/>
</dbReference>
<keyword evidence="3 9" id="KW-0645">Protease</keyword>
<evidence type="ECO:0000256" key="1">
    <source>
        <dbReference type="ARBA" id="ARBA00006139"/>
    </source>
</evidence>
<evidence type="ECO:0000313" key="13">
    <source>
        <dbReference type="Proteomes" id="UP000192368"/>
    </source>
</evidence>
<dbReference type="GO" id="GO:0006508">
    <property type="term" value="P:proteolysis"/>
    <property type="evidence" value="ECO:0007669"/>
    <property type="project" value="UniProtKB-KW"/>
</dbReference>
<dbReference type="InterPro" id="IPR001872">
    <property type="entry name" value="Peptidase_A8"/>
</dbReference>
<feature type="transmembrane region" description="Helical" evidence="9">
    <location>
        <begin position="58"/>
        <end position="76"/>
    </location>
</feature>
<comment type="subcellular location">
    <subcellularLocation>
        <location evidence="9">Cell membrane</location>
        <topology evidence="9">Multi-pass membrane protein</topology>
    </subcellularLocation>
</comment>
<name>A0A1W1URZ2_PEPAS</name>
<dbReference type="UniPathway" id="UPA00665"/>
<dbReference type="Pfam" id="PF01252">
    <property type="entry name" value="Peptidase_A8"/>
    <property type="match status" value="1"/>
</dbReference>
<organism evidence="12 13">
    <name type="scientific">Peptoniphilus asaccharolyticus DSM 20463</name>
    <dbReference type="NCBI Taxonomy" id="573058"/>
    <lineage>
        <taxon>Bacteria</taxon>
        <taxon>Bacillati</taxon>
        <taxon>Bacillota</taxon>
        <taxon>Tissierellia</taxon>
        <taxon>Tissierellales</taxon>
        <taxon>Peptoniphilaceae</taxon>
        <taxon>Peptoniphilus</taxon>
    </lineage>
</organism>
<evidence type="ECO:0000256" key="2">
    <source>
        <dbReference type="ARBA" id="ARBA00022475"/>
    </source>
</evidence>
<accession>A0A1W1URZ2</accession>
<keyword evidence="13" id="KW-1185">Reference proteome</keyword>
<evidence type="ECO:0000256" key="10">
    <source>
        <dbReference type="RuleBase" id="RU000594"/>
    </source>
</evidence>
<dbReference type="AlphaFoldDB" id="A0A1W1URZ2"/>
<comment type="catalytic activity">
    <reaction evidence="9 10">
        <text>Release of signal peptides from bacterial membrane prolipoproteins. Hydrolyzes -Xaa-Yaa-Zaa-|-(S,diacylglyceryl)Cys-, in which Xaa is hydrophobic (preferably Leu), and Yaa (Ala or Ser) and Zaa (Gly or Ala) have small, neutral side chains.</text>
        <dbReference type="EC" id="3.4.23.36"/>
    </reaction>
</comment>
<dbReference type="PRINTS" id="PR00781">
    <property type="entry name" value="LIPOSIGPTASE"/>
</dbReference>
<keyword evidence="5 9" id="KW-0064">Aspartyl protease</keyword>
<keyword evidence="2 9" id="KW-1003">Cell membrane</keyword>
<dbReference type="Proteomes" id="UP000192368">
    <property type="component" value="Unassembled WGS sequence"/>
</dbReference>
<evidence type="ECO:0000256" key="5">
    <source>
        <dbReference type="ARBA" id="ARBA00022750"/>
    </source>
</evidence>
<dbReference type="PANTHER" id="PTHR33695:SF1">
    <property type="entry name" value="LIPOPROTEIN SIGNAL PEPTIDASE"/>
    <property type="match status" value="1"/>
</dbReference>
<dbReference type="EC" id="3.4.23.36" evidence="9"/>
<evidence type="ECO:0000256" key="8">
    <source>
        <dbReference type="ARBA" id="ARBA00023136"/>
    </source>
</evidence>
<dbReference type="NCBIfam" id="TIGR00077">
    <property type="entry name" value="lspA"/>
    <property type="match status" value="1"/>
</dbReference>
<keyword evidence="8 9" id="KW-0472">Membrane</keyword>